<accession>A0A2J6QU16</accession>
<dbReference type="GO" id="GO:0050664">
    <property type="term" value="F:oxidoreductase activity, acting on NAD(P)H, oxygen as acceptor"/>
    <property type="evidence" value="ECO:0007669"/>
    <property type="project" value="TreeGrafter"/>
</dbReference>
<keyword evidence="4" id="KW-1185">Reference proteome</keyword>
<evidence type="ECO:0000256" key="1">
    <source>
        <dbReference type="ARBA" id="ARBA00006484"/>
    </source>
</evidence>
<dbReference type="InterPro" id="IPR002347">
    <property type="entry name" value="SDR_fam"/>
</dbReference>
<evidence type="ECO:0000313" key="3">
    <source>
        <dbReference type="EMBL" id="PMD29754.1"/>
    </source>
</evidence>
<dbReference type="Pfam" id="PF00106">
    <property type="entry name" value="adh_short"/>
    <property type="match status" value="1"/>
</dbReference>
<keyword evidence="2" id="KW-0560">Oxidoreductase</keyword>
<reference evidence="3 4" key="1">
    <citation type="submission" date="2016-04" db="EMBL/GenBank/DDBJ databases">
        <title>A degradative enzymes factory behind the ericoid mycorrhizal symbiosis.</title>
        <authorList>
            <consortium name="DOE Joint Genome Institute"/>
            <person name="Martino E."/>
            <person name="Morin E."/>
            <person name="Grelet G."/>
            <person name="Kuo A."/>
            <person name="Kohler A."/>
            <person name="Daghino S."/>
            <person name="Barry K."/>
            <person name="Choi C."/>
            <person name="Cichocki N."/>
            <person name="Clum A."/>
            <person name="Copeland A."/>
            <person name="Hainaut M."/>
            <person name="Haridas S."/>
            <person name="Labutti K."/>
            <person name="Lindquist E."/>
            <person name="Lipzen A."/>
            <person name="Khouja H.-R."/>
            <person name="Murat C."/>
            <person name="Ohm R."/>
            <person name="Olson A."/>
            <person name="Spatafora J."/>
            <person name="Veneault-Fourrey C."/>
            <person name="Henrissat B."/>
            <person name="Grigoriev I."/>
            <person name="Martin F."/>
            <person name="Perotto S."/>
        </authorList>
    </citation>
    <scope>NUCLEOTIDE SEQUENCE [LARGE SCALE GENOMIC DNA]</scope>
    <source>
        <strain evidence="3 4">F</strain>
    </source>
</reference>
<dbReference type="Proteomes" id="UP000235786">
    <property type="component" value="Unassembled WGS sequence"/>
</dbReference>
<dbReference type="PRINTS" id="PR00081">
    <property type="entry name" value="GDHRDH"/>
</dbReference>
<proteinExistence type="inferred from homology"/>
<evidence type="ECO:0000313" key="4">
    <source>
        <dbReference type="Proteomes" id="UP000235786"/>
    </source>
</evidence>
<dbReference type="GO" id="GO:0016616">
    <property type="term" value="F:oxidoreductase activity, acting on the CH-OH group of donors, NAD or NADP as acceptor"/>
    <property type="evidence" value="ECO:0007669"/>
    <property type="project" value="UniProtKB-ARBA"/>
</dbReference>
<sequence length="256" mass="27816">MSSTKKVVSNSILTGAGNGIGFATAVALLKASASLIAVDLRTDKLQGLQADYASSLVVISGDISKREVSEEAVNVAMSNFNRLDSIILNAGILSPIGPVSETKIEDWKRLYDVNFFALLHTIQLSLPYLRSSNGSIIMTSSGVSLRPAHAWIAYASAKRAMNCLCAGLKLEEPEVSTVCVTPGIVNTNMQKEVRDEHENRMPTEQYNWLKQLHDSGGLVQPEQSASTFARLVLYGVPEECKGEVVPWNDLRVRPVP</sequence>
<name>A0A2J6QU16_HYAVF</name>
<dbReference type="EMBL" id="KZ613971">
    <property type="protein sequence ID" value="PMD29754.1"/>
    <property type="molecule type" value="Genomic_DNA"/>
</dbReference>
<comment type="similarity">
    <text evidence="1">Belongs to the short-chain dehydrogenases/reductases (SDR) family.</text>
</comment>
<protein>
    <submittedName>
        <fullName evidence="3">NAD(P)-binding protein</fullName>
    </submittedName>
</protein>
<dbReference type="SUPFAM" id="SSF51735">
    <property type="entry name" value="NAD(P)-binding Rossmann-fold domains"/>
    <property type="match status" value="1"/>
</dbReference>
<dbReference type="OrthoDB" id="153074at2759"/>
<dbReference type="AlphaFoldDB" id="A0A2J6QU16"/>
<gene>
    <name evidence="3" type="ORF">L207DRAFT_615218</name>
</gene>
<organism evidence="3 4">
    <name type="scientific">Hyaloscypha variabilis (strain UAMH 11265 / GT02V1 / F)</name>
    <name type="common">Meliniomyces variabilis</name>
    <dbReference type="NCBI Taxonomy" id="1149755"/>
    <lineage>
        <taxon>Eukaryota</taxon>
        <taxon>Fungi</taxon>
        <taxon>Dikarya</taxon>
        <taxon>Ascomycota</taxon>
        <taxon>Pezizomycotina</taxon>
        <taxon>Leotiomycetes</taxon>
        <taxon>Helotiales</taxon>
        <taxon>Hyaloscyphaceae</taxon>
        <taxon>Hyaloscypha</taxon>
        <taxon>Hyaloscypha variabilis</taxon>
    </lineage>
</organism>
<dbReference type="STRING" id="1149755.A0A2J6QU16"/>
<dbReference type="PANTHER" id="PTHR43008">
    <property type="entry name" value="BENZIL REDUCTASE"/>
    <property type="match status" value="1"/>
</dbReference>
<dbReference type="Gene3D" id="3.40.50.720">
    <property type="entry name" value="NAD(P)-binding Rossmann-like Domain"/>
    <property type="match status" value="1"/>
</dbReference>
<evidence type="ECO:0000256" key="2">
    <source>
        <dbReference type="ARBA" id="ARBA00023002"/>
    </source>
</evidence>
<dbReference type="InterPro" id="IPR036291">
    <property type="entry name" value="NAD(P)-bd_dom_sf"/>
</dbReference>
<dbReference type="PANTHER" id="PTHR43008:SF8">
    <property type="entry name" value="BENZIL REDUCTASE ((S)-BENZOIN FORMING) IRC24"/>
    <property type="match status" value="1"/>
</dbReference>